<evidence type="ECO:0000256" key="3">
    <source>
        <dbReference type="ARBA" id="ARBA00022801"/>
    </source>
</evidence>
<dbReference type="GO" id="GO:0008234">
    <property type="term" value="F:cysteine-type peptidase activity"/>
    <property type="evidence" value="ECO:0007669"/>
    <property type="project" value="UniProtKB-KW"/>
</dbReference>
<feature type="compositionally biased region" description="Basic and acidic residues" evidence="5">
    <location>
        <begin position="122"/>
        <end position="143"/>
    </location>
</feature>
<dbReference type="InterPro" id="IPR016125">
    <property type="entry name" value="Peptidase_C15-like"/>
</dbReference>
<keyword evidence="4" id="KW-0788">Thiol protease</keyword>
<evidence type="ECO:0000313" key="6">
    <source>
        <dbReference type="EMBL" id="RPB14800.1"/>
    </source>
</evidence>
<gene>
    <name evidence="6" type="ORF">P167DRAFT_483985</name>
</gene>
<dbReference type="EMBL" id="ML119116">
    <property type="protein sequence ID" value="RPB14800.1"/>
    <property type="molecule type" value="Genomic_DNA"/>
</dbReference>
<dbReference type="Proteomes" id="UP000277580">
    <property type="component" value="Unassembled WGS sequence"/>
</dbReference>
<dbReference type="Pfam" id="PF01470">
    <property type="entry name" value="Peptidase_C15"/>
    <property type="match status" value="1"/>
</dbReference>
<dbReference type="PANTHER" id="PTHR23402">
    <property type="entry name" value="PROTEASE FAMILY C15 PYROGLUTAMYL-PEPTIDASE I-RELATED"/>
    <property type="match status" value="1"/>
</dbReference>
<keyword evidence="7" id="KW-1185">Reference proteome</keyword>
<comment type="similarity">
    <text evidence="1">Belongs to the peptidase C15 family.</text>
</comment>
<evidence type="ECO:0000256" key="2">
    <source>
        <dbReference type="ARBA" id="ARBA00022670"/>
    </source>
</evidence>
<keyword evidence="3" id="KW-0378">Hydrolase</keyword>
<dbReference type="InterPro" id="IPR036440">
    <property type="entry name" value="Peptidase_C15-like_sf"/>
</dbReference>
<sequence length="252" mass="28199">MPPIIPDTTSDVSKKPITVYLTGFGPFRSFTENPSWQIVSSFLPSASVSTDIYDITIIPHPAPVRVAYETIDTLIPSLHAEKKFDYILHIGVAVPGDYEIETVAHEKGYVKGDIDGLIPGGKKADSEKEKKNETGDTGKRAIEDTDGGQVYKTELDIERIIGMMDACGIPEETPEKQLVFKESTNAGRYLCEYIYRTSLRCAEHSSRRVLFLHVPPEDDPYSIKTGVGMLEKFIIAFVTEGERLRRKQEKEL</sequence>
<evidence type="ECO:0000256" key="4">
    <source>
        <dbReference type="ARBA" id="ARBA00022807"/>
    </source>
</evidence>
<keyword evidence="2" id="KW-0645">Protease</keyword>
<dbReference type="GO" id="GO:0006508">
    <property type="term" value="P:proteolysis"/>
    <property type="evidence" value="ECO:0007669"/>
    <property type="project" value="UniProtKB-KW"/>
</dbReference>
<evidence type="ECO:0000313" key="7">
    <source>
        <dbReference type="Proteomes" id="UP000277580"/>
    </source>
</evidence>
<dbReference type="SUPFAM" id="SSF53182">
    <property type="entry name" value="Pyrrolidone carboxyl peptidase (pyroglutamate aminopeptidase)"/>
    <property type="match status" value="1"/>
</dbReference>
<name>A0A3N4KW93_9PEZI</name>
<evidence type="ECO:0000256" key="1">
    <source>
        <dbReference type="ARBA" id="ARBA00006641"/>
    </source>
</evidence>
<proteinExistence type="inferred from homology"/>
<dbReference type="Gene3D" id="3.40.630.20">
    <property type="entry name" value="Peptidase C15, pyroglutamyl peptidase I-like"/>
    <property type="match status" value="1"/>
</dbReference>
<accession>A0A3N4KW93</accession>
<feature type="region of interest" description="Disordered" evidence="5">
    <location>
        <begin position="120"/>
        <end position="143"/>
    </location>
</feature>
<dbReference type="OrthoDB" id="407146at2759"/>
<dbReference type="PANTHER" id="PTHR23402:SF1">
    <property type="entry name" value="PYROGLUTAMYL-PEPTIDASE I"/>
    <property type="match status" value="1"/>
</dbReference>
<reference evidence="6 7" key="1">
    <citation type="journal article" date="2018" name="Nat. Ecol. Evol.">
        <title>Pezizomycetes genomes reveal the molecular basis of ectomycorrhizal truffle lifestyle.</title>
        <authorList>
            <person name="Murat C."/>
            <person name="Payen T."/>
            <person name="Noel B."/>
            <person name="Kuo A."/>
            <person name="Morin E."/>
            <person name="Chen J."/>
            <person name="Kohler A."/>
            <person name="Krizsan K."/>
            <person name="Balestrini R."/>
            <person name="Da Silva C."/>
            <person name="Montanini B."/>
            <person name="Hainaut M."/>
            <person name="Levati E."/>
            <person name="Barry K.W."/>
            <person name="Belfiori B."/>
            <person name="Cichocki N."/>
            <person name="Clum A."/>
            <person name="Dockter R.B."/>
            <person name="Fauchery L."/>
            <person name="Guy J."/>
            <person name="Iotti M."/>
            <person name="Le Tacon F."/>
            <person name="Lindquist E.A."/>
            <person name="Lipzen A."/>
            <person name="Malagnac F."/>
            <person name="Mello A."/>
            <person name="Molinier V."/>
            <person name="Miyauchi S."/>
            <person name="Poulain J."/>
            <person name="Riccioni C."/>
            <person name="Rubini A."/>
            <person name="Sitrit Y."/>
            <person name="Splivallo R."/>
            <person name="Traeger S."/>
            <person name="Wang M."/>
            <person name="Zifcakova L."/>
            <person name="Wipf D."/>
            <person name="Zambonelli A."/>
            <person name="Paolocci F."/>
            <person name="Nowrousian M."/>
            <person name="Ottonello S."/>
            <person name="Baldrian P."/>
            <person name="Spatafora J.W."/>
            <person name="Henrissat B."/>
            <person name="Nagy L.G."/>
            <person name="Aury J.M."/>
            <person name="Wincker P."/>
            <person name="Grigoriev I.V."/>
            <person name="Bonfante P."/>
            <person name="Martin F.M."/>
        </authorList>
    </citation>
    <scope>NUCLEOTIDE SEQUENCE [LARGE SCALE GENOMIC DNA]</scope>
    <source>
        <strain evidence="6 7">CCBAS932</strain>
    </source>
</reference>
<organism evidence="6 7">
    <name type="scientific">Morchella conica CCBAS932</name>
    <dbReference type="NCBI Taxonomy" id="1392247"/>
    <lineage>
        <taxon>Eukaryota</taxon>
        <taxon>Fungi</taxon>
        <taxon>Dikarya</taxon>
        <taxon>Ascomycota</taxon>
        <taxon>Pezizomycotina</taxon>
        <taxon>Pezizomycetes</taxon>
        <taxon>Pezizales</taxon>
        <taxon>Morchellaceae</taxon>
        <taxon>Morchella</taxon>
    </lineage>
</organism>
<dbReference type="AlphaFoldDB" id="A0A3N4KW93"/>
<evidence type="ECO:0000256" key="5">
    <source>
        <dbReference type="SAM" id="MobiDB-lite"/>
    </source>
</evidence>
<protein>
    <submittedName>
        <fullName evidence="6">Peptidase C15, pyroglutamyl peptidase I-like protein</fullName>
    </submittedName>
</protein>
<dbReference type="InParanoid" id="A0A3N4KW93"/>